<evidence type="ECO:0000313" key="5">
    <source>
        <dbReference type="EMBL" id="PZX40886.1"/>
    </source>
</evidence>
<dbReference type="CDD" id="cd17595">
    <property type="entry name" value="REC_TrxB"/>
    <property type="match status" value="1"/>
</dbReference>
<proteinExistence type="predicted"/>
<dbReference type="PRINTS" id="PR00469">
    <property type="entry name" value="PNDRDTASEII"/>
</dbReference>
<dbReference type="SMART" id="SM00448">
    <property type="entry name" value="REC"/>
    <property type="match status" value="1"/>
</dbReference>
<feature type="domain" description="Response regulatory" evidence="4">
    <location>
        <begin position="13"/>
        <end position="136"/>
    </location>
</feature>
<dbReference type="Gene3D" id="3.50.50.60">
    <property type="entry name" value="FAD/NAD(P)-binding domain"/>
    <property type="match status" value="2"/>
</dbReference>
<evidence type="ECO:0000313" key="6">
    <source>
        <dbReference type="Proteomes" id="UP000248584"/>
    </source>
</evidence>
<dbReference type="Proteomes" id="UP000248584">
    <property type="component" value="Unassembled WGS sequence"/>
</dbReference>
<keyword evidence="1" id="KW-0285">Flavoprotein</keyword>
<dbReference type="SUPFAM" id="SSF52172">
    <property type="entry name" value="CheY-like"/>
    <property type="match status" value="1"/>
</dbReference>
<evidence type="ECO:0000256" key="1">
    <source>
        <dbReference type="ARBA" id="ARBA00022630"/>
    </source>
</evidence>
<dbReference type="Pfam" id="PF07992">
    <property type="entry name" value="Pyr_redox_2"/>
    <property type="match status" value="1"/>
</dbReference>
<comment type="caution">
    <text evidence="5">The sequence shown here is derived from an EMBL/GenBank/DDBJ whole genome shotgun (WGS) entry which is preliminary data.</text>
</comment>
<evidence type="ECO:0000256" key="3">
    <source>
        <dbReference type="PROSITE-ProRule" id="PRU00169"/>
    </source>
</evidence>
<dbReference type="EMBL" id="QKZR01000002">
    <property type="protein sequence ID" value="PZX40886.1"/>
    <property type="molecule type" value="Genomic_DNA"/>
</dbReference>
<dbReference type="PRINTS" id="PR00368">
    <property type="entry name" value="FADPNR"/>
</dbReference>
<reference evidence="5 6" key="1">
    <citation type="submission" date="2018-06" db="EMBL/GenBank/DDBJ databases">
        <title>Genomic Encyclopedia of Archaeal and Bacterial Type Strains, Phase II (KMG-II): from individual species to whole genera.</title>
        <authorList>
            <person name="Goeker M."/>
        </authorList>
    </citation>
    <scope>NUCLEOTIDE SEQUENCE [LARGE SCALE GENOMIC DNA]</scope>
    <source>
        <strain evidence="5 6">DSM 17205</strain>
    </source>
</reference>
<evidence type="ECO:0000256" key="2">
    <source>
        <dbReference type="ARBA" id="ARBA00023002"/>
    </source>
</evidence>
<protein>
    <submittedName>
        <fullName evidence="5">Thioredoxin reductase (NADPH)</fullName>
    </submittedName>
</protein>
<keyword evidence="2" id="KW-0560">Oxidoreductase</keyword>
<keyword evidence="6" id="KW-1185">Reference proteome</keyword>
<dbReference type="PANTHER" id="PTHR48105">
    <property type="entry name" value="THIOREDOXIN REDUCTASE 1-RELATED-RELATED"/>
    <property type="match status" value="1"/>
</dbReference>
<dbReference type="InterPro" id="IPR036188">
    <property type="entry name" value="FAD/NAD-bd_sf"/>
</dbReference>
<dbReference type="InterPro" id="IPR011006">
    <property type="entry name" value="CheY-like_superfamily"/>
</dbReference>
<name>A0ABX5PY68_9FLAO</name>
<dbReference type="Gene3D" id="3.40.30.10">
    <property type="entry name" value="Glutaredoxin"/>
    <property type="match status" value="1"/>
</dbReference>
<feature type="modified residue" description="4-aspartylphosphate" evidence="3">
    <location>
        <position position="70"/>
    </location>
</feature>
<sequence length="561" mass="62214">MLTDSIKTMKKPILFALDDDTQVLRAVTRDLKSRYRKDYRILSTESPSEALDALNDLKKKGEVIALFLVDQRMPEMLGVEFLEKALKIFPEAKRVLLTAYSDTDAAIKAINDVNLDYYLTKPWNPPEEKLYPVLDGLLEAWQQNFRPEFDGIKVLGYQYSPLSHKIKDFLTGNLFPFQWLDAETSEKAQEIIDLHKITAADMPVVAFPDGSCMENPSITKLAEALGLNITAKEDVYDVAIIGAGPSGLAAAVYGGSEGLKTLLIEKHAPGGQAGTSSRIENYLGFPNGLSGQELTHRAITQAKRFGIEFLSPREVLNISTKDGYKSLELDNGDCIRTKSVIITTGVNYRKLPAKNVEDYTGAGIYYGSSMTEAKACEDRQVYIVGGGNSAGQSAVYLSNFAKNVYIVIRKPDLTSSMSSYLIEQIDKIDNIEVVGEVNITEIKGENNRLSHVTLESLNGNIQEKEAQALFIFIGNKPYTDWIEMNIMKDKRGFIKTGRDVVLDADYKNSWKKDREPFLLETCEPGIFASGDVRSGAMNRVASAVGEGAMAIKFVHEYLAEI</sequence>
<dbReference type="Gene3D" id="3.40.50.2300">
    <property type="match status" value="1"/>
</dbReference>
<dbReference type="PROSITE" id="PS50110">
    <property type="entry name" value="RESPONSE_REGULATORY"/>
    <property type="match status" value="1"/>
</dbReference>
<organism evidence="5 6">
    <name type="scientific">Nonlabens dokdonensis</name>
    <dbReference type="NCBI Taxonomy" id="328515"/>
    <lineage>
        <taxon>Bacteria</taxon>
        <taxon>Pseudomonadati</taxon>
        <taxon>Bacteroidota</taxon>
        <taxon>Flavobacteriia</taxon>
        <taxon>Flavobacteriales</taxon>
        <taxon>Flavobacteriaceae</taxon>
        <taxon>Nonlabens</taxon>
    </lineage>
</organism>
<dbReference type="Pfam" id="PF00072">
    <property type="entry name" value="Response_reg"/>
    <property type="match status" value="1"/>
</dbReference>
<dbReference type="InterPro" id="IPR023753">
    <property type="entry name" value="FAD/NAD-binding_dom"/>
</dbReference>
<dbReference type="SUPFAM" id="SSF51905">
    <property type="entry name" value="FAD/NAD(P)-binding domain"/>
    <property type="match status" value="1"/>
</dbReference>
<dbReference type="InterPro" id="IPR050097">
    <property type="entry name" value="Ferredoxin-NADP_redctase_2"/>
</dbReference>
<keyword evidence="3" id="KW-0597">Phosphoprotein</keyword>
<dbReference type="InterPro" id="IPR001789">
    <property type="entry name" value="Sig_transdc_resp-reg_receiver"/>
</dbReference>
<evidence type="ECO:0000259" key="4">
    <source>
        <dbReference type="PROSITE" id="PS50110"/>
    </source>
</evidence>
<gene>
    <name evidence="5" type="ORF">LX97_01659</name>
</gene>
<accession>A0ABX5PY68</accession>